<keyword evidence="13" id="KW-1185">Reference proteome</keyword>
<feature type="compositionally biased region" description="Polar residues" evidence="9">
    <location>
        <begin position="691"/>
        <end position="701"/>
    </location>
</feature>
<dbReference type="PROSITE" id="PS50003">
    <property type="entry name" value="PH_DOMAIN"/>
    <property type="match status" value="1"/>
</dbReference>
<feature type="compositionally biased region" description="Polar residues" evidence="9">
    <location>
        <begin position="1494"/>
        <end position="1509"/>
    </location>
</feature>
<evidence type="ECO:0008006" key="14">
    <source>
        <dbReference type="Google" id="ProtNLM"/>
    </source>
</evidence>
<dbReference type="InterPro" id="IPR041020">
    <property type="entry name" value="PH_16"/>
</dbReference>
<dbReference type="InterPro" id="IPR001849">
    <property type="entry name" value="PH_domain"/>
</dbReference>
<feature type="region of interest" description="Disordered" evidence="9">
    <location>
        <begin position="596"/>
        <end position="701"/>
    </location>
</feature>
<feature type="compositionally biased region" description="Polar residues" evidence="9">
    <location>
        <begin position="634"/>
        <end position="648"/>
    </location>
</feature>
<feature type="region of interest" description="Disordered" evidence="9">
    <location>
        <begin position="1253"/>
        <end position="1335"/>
    </location>
</feature>
<feature type="region of interest" description="Disordered" evidence="9">
    <location>
        <begin position="571"/>
        <end position="590"/>
    </location>
</feature>
<evidence type="ECO:0000256" key="8">
    <source>
        <dbReference type="ARBA" id="ARBA00023136"/>
    </source>
</evidence>
<feature type="compositionally biased region" description="Low complexity" evidence="9">
    <location>
        <begin position="1144"/>
        <end position="1153"/>
    </location>
</feature>
<evidence type="ECO:0000259" key="11">
    <source>
        <dbReference type="PROSITE" id="PS50010"/>
    </source>
</evidence>
<dbReference type="SUPFAM" id="SSF48097">
    <property type="entry name" value="Regulator of G-protein signaling, RGS"/>
    <property type="match status" value="1"/>
</dbReference>
<dbReference type="GO" id="GO:0005737">
    <property type="term" value="C:cytoplasm"/>
    <property type="evidence" value="ECO:0007669"/>
    <property type="project" value="UniProtKB-SubCell"/>
</dbReference>
<name>A0A553QQ51_9TELE</name>
<evidence type="ECO:0000256" key="1">
    <source>
        <dbReference type="ARBA" id="ARBA00004370"/>
    </source>
</evidence>
<dbReference type="Pfam" id="PF00621">
    <property type="entry name" value="RhoGEF"/>
    <property type="match status" value="1"/>
</dbReference>
<organism evidence="12 13">
    <name type="scientific">Danionella cerebrum</name>
    <dbReference type="NCBI Taxonomy" id="2873325"/>
    <lineage>
        <taxon>Eukaryota</taxon>
        <taxon>Metazoa</taxon>
        <taxon>Chordata</taxon>
        <taxon>Craniata</taxon>
        <taxon>Vertebrata</taxon>
        <taxon>Euteleostomi</taxon>
        <taxon>Actinopterygii</taxon>
        <taxon>Neopterygii</taxon>
        <taxon>Teleostei</taxon>
        <taxon>Ostariophysi</taxon>
        <taxon>Cypriniformes</taxon>
        <taxon>Danionidae</taxon>
        <taxon>Danioninae</taxon>
        <taxon>Danionella</taxon>
    </lineage>
</organism>
<dbReference type="Pfam" id="PF09128">
    <property type="entry name" value="RGS-like"/>
    <property type="match status" value="1"/>
</dbReference>
<comment type="subcellular location">
    <subcellularLocation>
        <location evidence="2">Cytoplasm</location>
    </subcellularLocation>
    <subcellularLocation>
        <location evidence="1">Membrane</location>
    </subcellularLocation>
</comment>
<feature type="domain" description="PH" evidence="10">
    <location>
        <begin position="993"/>
        <end position="1106"/>
    </location>
</feature>
<dbReference type="Gene3D" id="1.10.167.10">
    <property type="entry name" value="Regulator of G-protein Signalling 4, domain 2"/>
    <property type="match status" value="1"/>
</dbReference>
<feature type="region of interest" description="Disordered" evidence="9">
    <location>
        <begin position="130"/>
        <end position="171"/>
    </location>
</feature>
<keyword evidence="4" id="KW-0963">Cytoplasm</keyword>
<keyword evidence="3" id="KW-0343">GTPase activation</keyword>
<dbReference type="InterPro" id="IPR035899">
    <property type="entry name" value="DBL_dom_sf"/>
</dbReference>
<feature type="region of interest" description="Disordered" evidence="9">
    <location>
        <begin position="208"/>
        <end position="230"/>
    </location>
</feature>
<dbReference type="SUPFAM" id="SSF48065">
    <property type="entry name" value="DBL homology domain (DH-domain)"/>
    <property type="match status" value="1"/>
</dbReference>
<feature type="compositionally biased region" description="Basic and acidic residues" evidence="9">
    <location>
        <begin position="571"/>
        <end position="580"/>
    </location>
</feature>
<evidence type="ECO:0000313" key="13">
    <source>
        <dbReference type="Proteomes" id="UP000316079"/>
    </source>
</evidence>
<proteinExistence type="predicted"/>
<dbReference type="GO" id="GO:0001664">
    <property type="term" value="F:G protein-coupled receptor binding"/>
    <property type="evidence" value="ECO:0007669"/>
    <property type="project" value="TreeGrafter"/>
</dbReference>
<feature type="region of interest" description="Disordered" evidence="9">
    <location>
        <begin position="1"/>
        <end position="38"/>
    </location>
</feature>
<keyword evidence="6" id="KW-0344">Guanine-nucleotide releasing factor</keyword>
<comment type="caution">
    <text evidence="12">The sequence shown here is derived from an EMBL/GenBank/DDBJ whole genome shotgun (WGS) entry which is preliminary data.</text>
</comment>
<evidence type="ECO:0000256" key="6">
    <source>
        <dbReference type="ARBA" id="ARBA00022658"/>
    </source>
</evidence>
<feature type="compositionally biased region" description="Basic and acidic residues" evidence="9">
    <location>
        <begin position="13"/>
        <end position="26"/>
    </location>
</feature>
<evidence type="ECO:0000256" key="7">
    <source>
        <dbReference type="ARBA" id="ARBA00023054"/>
    </source>
</evidence>
<feature type="compositionally biased region" description="Polar residues" evidence="9">
    <location>
        <begin position="272"/>
        <end position="289"/>
    </location>
</feature>
<dbReference type="InterPro" id="IPR015212">
    <property type="entry name" value="RGS-like_dom"/>
</dbReference>
<feature type="compositionally biased region" description="Basic and acidic residues" evidence="9">
    <location>
        <begin position="1253"/>
        <end position="1275"/>
    </location>
</feature>
<dbReference type="SUPFAM" id="SSF50156">
    <property type="entry name" value="PDZ domain-like"/>
    <property type="match status" value="1"/>
</dbReference>
<dbReference type="FunFam" id="1.20.900.10:FF:000006">
    <property type="entry name" value="Rho guanine nucleotide exchange factor (GEF) 11"/>
    <property type="match status" value="1"/>
</dbReference>
<dbReference type="GO" id="GO:0005085">
    <property type="term" value="F:guanyl-nucleotide exchange factor activity"/>
    <property type="evidence" value="ECO:0007669"/>
    <property type="project" value="UniProtKB-KW"/>
</dbReference>
<feature type="compositionally biased region" description="Acidic residues" evidence="9">
    <location>
        <begin position="1176"/>
        <end position="1192"/>
    </location>
</feature>
<dbReference type="Gene3D" id="1.20.900.10">
    <property type="entry name" value="Dbl homology (DH) domain"/>
    <property type="match status" value="1"/>
</dbReference>
<feature type="non-terminal residue" evidence="12">
    <location>
        <position position="1"/>
    </location>
</feature>
<keyword evidence="7" id="KW-0175">Coiled coil</keyword>
<gene>
    <name evidence="12" type="ORF">DNTS_022021</name>
</gene>
<dbReference type="PROSITE" id="PS50010">
    <property type="entry name" value="DH_2"/>
    <property type="match status" value="1"/>
</dbReference>
<reference evidence="12 13" key="1">
    <citation type="journal article" date="2019" name="Sci. Data">
        <title>Hybrid genome assembly and annotation of Danionella translucida.</title>
        <authorList>
            <person name="Kadobianskyi M."/>
            <person name="Schulze L."/>
            <person name="Schuelke M."/>
            <person name="Judkewitz B."/>
        </authorList>
    </citation>
    <scope>NUCLEOTIDE SEQUENCE [LARGE SCALE GENOMIC DNA]</scope>
    <source>
        <strain evidence="12 13">Bolton</strain>
    </source>
</reference>
<evidence type="ECO:0000256" key="9">
    <source>
        <dbReference type="SAM" id="MobiDB-lite"/>
    </source>
</evidence>
<evidence type="ECO:0000256" key="2">
    <source>
        <dbReference type="ARBA" id="ARBA00004496"/>
    </source>
</evidence>
<dbReference type="Proteomes" id="UP000316079">
    <property type="component" value="Unassembled WGS sequence"/>
</dbReference>
<dbReference type="SMART" id="SM00233">
    <property type="entry name" value="PH"/>
    <property type="match status" value="1"/>
</dbReference>
<sequence>FPKKASRSGSILSKDHPPDKKPKSDKVSPPLSHEFDPTEVPVQSVVADRRPETCGLVQRCVIIQKDENGFGLTVSGDNPVFVQLMELQCEPVNGTLVTHSNHIEVVKLIKSGSYVALTVLGRPPGLAQIPLSDGEGEDGPLFSLSYPHSPGPIGSDRSTSSLSPSERRAPNLSGWLQTMPEEYSWNPTAKLLKEIQDPKKHIPLIQEQLSKPLAPGEDVPISSRPGEGEQEDYVGELDQTFSWQGDAGTEPLWTNNTTSPVSPSPVPCQRETPCNSPKTTPRDSINSCPSPDAEDTPDLDSQSGVGSPPFRPVAHIIGAEDEDFDTEQEQMNGQCSCFQSMDLLKSRPAHLAAFIHHVVSQFDPAPLLCYLYAELYKQSSTKETRRILMDTFFVDKTASLKVTVPESIIADIERTAQSLNAERKRPEPVSEDVHRQYVQQLQDTLLPDIQKNLEDFRHKRSMGLTLAEAELTRLDTERLRDRVALEKERFCAEQIITKIEDVLSTMQFVLLSYMKQLGVKVKETRGLEHKTKLMNIFPKIKVVILLKHPHPAWSERTANAAVLLTQKSIKPEKDGSEEKAKKTRFPIVFPQRRPSKIDASSLSKALEPRHRPSKPQLPLGTGEQAEGSSPPIRGSQSSEGSDGTSGPVTSPPYSAPAAPGTDAITRDPESGGLPSSALARLGDSGVVGDSQDPNFSNTNFDFSQSTVEHLQEEEPETEKIEMITEVQSEDDQGTELELEPPNWQTLVSRDILANLTPQEIKRQEVINELFYTERAHVRMMKVLENLFYQPLIKDAILPPTDIKNIFSNLEEIVQLHMSLTEQMTAVRKKNETALIDSIGDDLLSWFSGEEEAKIKRAVGMYCSNQPFALELIKGKQKKEQRFNAFIQEAESNRDCRRLQLKDIIPVETLRLTKYPLLLENIAKYTEDLEERSKVKRAGECCRKILTHVNQEVKEAENKQRLEDYQRRLDLSSLKQSENPMIAEFKNLDLTKRKMVHEGPLSWKVNRDKTIELYTLLLEDLLVLLQRQDEKLILKCHSKNLAGTAETKHIFSPIIKLSTVMVRSVATDNRSFFVLSMSDNGAQIYELMAQTVSEQKTWQRLITQRADCMKTKLHNIIPLPQTDGDREAVELINSGVRKLSKDSEPISLESIPSPVEKDESEAIPTPLSSTNPFESKSDEEEEEEGDDEDQAEDDEALVVADLTERLTFLKQRSRLGIAIDEDEAEAFQLQPLHADEALRTLAMLRQLLINQLSSHEDRDRSAKTEKKQDQNERTEGSSEAEEQQDQTETADGLSKTEEQQDQVERTDVSSKTQEEQDRTESTECSRSEPQSVLDLPATDCYLENGSERIENPQELPSGDTGFFDTSEDCVSAGGFLMLDLFGGSAETSTDDTELVAGGDSGIDLKKLLSSSSQSSTGPNLQRQIMTHIRVLHASLQQLKKSSIISYAKGSLRKERWTGRKTENRIREWMLSTCLPKSETQALLLPIDRQHRRSGDFTTHTTRGRNCQWMKTNPKEDNHWI</sequence>
<protein>
    <recommendedName>
        <fullName evidence="14">DH domain-containing protein</fullName>
    </recommendedName>
</protein>
<dbReference type="CDD" id="cd00160">
    <property type="entry name" value="RhoGEF"/>
    <property type="match status" value="1"/>
</dbReference>
<dbReference type="Pfam" id="PF17838">
    <property type="entry name" value="PH_16"/>
    <property type="match status" value="1"/>
</dbReference>
<dbReference type="GO" id="GO:0007186">
    <property type="term" value="P:G protein-coupled receptor signaling pathway"/>
    <property type="evidence" value="ECO:0007669"/>
    <property type="project" value="TreeGrafter"/>
</dbReference>
<feature type="region of interest" description="Disordered" evidence="9">
    <location>
        <begin position="1492"/>
        <end position="1519"/>
    </location>
</feature>
<dbReference type="InterPro" id="IPR036034">
    <property type="entry name" value="PDZ_sf"/>
</dbReference>
<dbReference type="EMBL" id="SRMA01025676">
    <property type="protein sequence ID" value="TRY92100.1"/>
    <property type="molecule type" value="Genomic_DNA"/>
</dbReference>
<evidence type="ECO:0000256" key="4">
    <source>
        <dbReference type="ARBA" id="ARBA00022490"/>
    </source>
</evidence>
<feature type="compositionally biased region" description="Basic and acidic residues" evidence="9">
    <location>
        <begin position="1293"/>
        <end position="1325"/>
    </location>
</feature>
<keyword evidence="8" id="KW-0472">Membrane</keyword>
<feature type="domain" description="DH" evidence="11">
    <location>
        <begin position="761"/>
        <end position="951"/>
    </location>
</feature>
<dbReference type="InterPro" id="IPR044926">
    <property type="entry name" value="RGS_subdomain_2"/>
</dbReference>
<keyword evidence="5" id="KW-0597">Phosphoprotein</keyword>
<dbReference type="FunFam" id="2.30.29.30:FF:000072">
    <property type="entry name" value="Rho guanine nucleotide exchange factor 1"/>
    <property type="match status" value="1"/>
</dbReference>
<dbReference type="SUPFAM" id="SSF50729">
    <property type="entry name" value="PH domain-like"/>
    <property type="match status" value="1"/>
</dbReference>
<dbReference type="GO" id="GO:0016020">
    <property type="term" value="C:membrane"/>
    <property type="evidence" value="ECO:0007669"/>
    <property type="project" value="UniProtKB-SubCell"/>
</dbReference>
<dbReference type="OrthoDB" id="2272012at2759"/>
<dbReference type="InterPro" id="IPR011993">
    <property type="entry name" value="PH-like_dom_sf"/>
</dbReference>
<dbReference type="InterPro" id="IPR036305">
    <property type="entry name" value="RGS_sf"/>
</dbReference>
<dbReference type="GO" id="GO:0005096">
    <property type="term" value="F:GTPase activator activity"/>
    <property type="evidence" value="ECO:0007669"/>
    <property type="project" value="UniProtKB-KW"/>
</dbReference>
<dbReference type="PANTHER" id="PTHR45872:SF3">
    <property type="entry name" value="RHO GUANINE NUCLEOTIDE EXCHANGE FACTOR 12"/>
    <property type="match status" value="1"/>
</dbReference>
<dbReference type="PANTHER" id="PTHR45872">
    <property type="entry name" value="RHO GUANINE NUCLEOTIDE EXCHANGE FACTOR 2, ISOFORM D"/>
    <property type="match status" value="1"/>
</dbReference>
<dbReference type="Gene3D" id="2.30.29.30">
    <property type="entry name" value="Pleckstrin-homology domain (PH domain)/Phosphotyrosine-binding domain (PTB)"/>
    <property type="match status" value="1"/>
</dbReference>
<dbReference type="InterPro" id="IPR000219">
    <property type="entry name" value="DH_dom"/>
</dbReference>
<feature type="region of interest" description="Disordered" evidence="9">
    <location>
        <begin position="243"/>
        <end position="309"/>
    </location>
</feature>
<evidence type="ECO:0000259" key="10">
    <source>
        <dbReference type="PROSITE" id="PS50003"/>
    </source>
</evidence>
<evidence type="ECO:0000256" key="5">
    <source>
        <dbReference type="ARBA" id="ARBA00022553"/>
    </source>
</evidence>
<feature type="region of interest" description="Disordered" evidence="9">
    <location>
        <begin position="1142"/>
        <end position="1192"/>
    </location>
</feature>
<accession>A0A553QQ51</accession>
<dbReference type="SMART" id="SM00325">
    <property type="entry name" value="RhoGEF"/>
    <property type="match status" value="1"/>
</dbReference>
<evidence type="ECO:0000313" key="12">
    <source>
        <dbReference type="EMBL" id="TRY92100.1"/>
    </source>
</evidence>
<evidence type="ECO:0000256" key="3">
    <source>
        <dbReference type="ARBA" id="ARBA00022468"/>
    </source>
</evidence>